<name>A0A6J8DB98_MYTCO</name>
<dbReference type="Proteomes" id="UP000507470">
    <property type="component" value="Unassembled WGS sequence"/>
</dbReference>
<reference evidence="1 2" key="1">
    <citation type="submission" date="2020-06" db="EMBL/GenBank/DDBJ databases">
        <authorList>
            <person name="Li R."/>
            <person name="Bekaert M."/>
        </authorList>
    </citation>
    <scope>NUCLEOTIDE SEQUENCE [LARGE SCALE GENOMIC DNA]</scope>
    <source>
        <strain evidence="2">wild</strain>
    </source>
</reference>
<sequence>MKDALPRTPTKRAALISSYIHIKRASILPTVATLQKLQILTSNEQKEMSAMGSSVIKDIKTALDHSKGQRIDDARKRLLDNMERDQLKRFKPVTDNMSIHRVHCVENGIISVKKIILESCDSCLNGNYSNCQNCHITGTERKITMTREDEPNRENNFEYEDETQIKDLVNRGL</sequence>
<evidence type="ECO:0000313" key="2">
    <source>
        <dbReference type="Proteomes" id="UP000507470"/>
    </source>
</evidence>
<evidence type="ECO:0000313" key="1">
    <source>
        <dbReference type="EMBL" id="CAC5405246.1"/>
    </source>
</evidence>
<organism evidence="1 2">
    <name type="scientific">Mytilus coruscus</name>
    <name type="common">Sea mussel</name>
    <dbReference type="NCBI Taxonomy" id="42192"/>
    <lineage>
        <taxon>Eukaryota</taxon>
        <taxon>Metazoa</taxon>
        <taxon>Spiralia</taxon>
        <taxon>Lophotrochozoa</taxon>
        <taxon>Mollusca</taxon>
        <taxon>Bivalvia</taxon>
        <taxon>Autobranchia</taxon>
        <taxon>Pteriomorphia</taxon>
        <taxon>Mytilida</taxon>
        <taxon>Mytiloidea</taxon>
        <taxon>Mytilidae</taxon>
        <taxon>Mytilinae</taxon>
        <taxon>Mytilus</taxon>
    </lineage>
</organism>
<accession>A0A6J8DB98</accession>
<dbReference type="AlphaFoldDB" id="A0A6J8DB98"/>
<proteinExistence type="predicted"/>
<protein>
    <submittedName>
        <fullName evidence="1">Uncharacterized protein</fullName>
    </submittedName>
</protein>
<keyword evidence="2" id="KW-1185">Reference proteome</keyword>
<gene>
    <name evidence="1" type="ORF">MCOR_38957</name>
</gene>
<dbReference type="EMBL" id="CACVKT020007119">
    <property type="protein sequence ID" value="CAC5405246.1"/>
    <property type="molecule type" value="Genomic_DNA"/>
</dbReference>